<accession>A0ACC8C6X3</accession>
<gene>
    <name evidence="1" type="ORF">MANES_18G100200v8</name>
</gene>
<dbReference type="Proteomes" id="UP000091857">
    <property type="component" value="Chromosome 18"/>
</dbReference>
<proteinExistence type="predicted"/>
<evidence type="ECO:0000313" key="2">
    <source>
        <dbReference type="Proteomes" id="UP000091857"/>
    </source>
</evidence>
<sequence length="1024" mass="112330">MPVSHYSLSLSPNLSFFYSPHPLFFSALFTFIPLLSPCFFPPQLNQTNPFSFFINHFFCMLPCTSLARAKMKRYVYGTATSGFLPLSVSFFFFLIFPLGFSLSLNQTSTMINLAQHLNIPALSWDVELQTNPCLWKGVHCSSDNSSVIGLSFNGFGLSSSVFLSFVCKIESLQSLDLSNNQLSSIPIRFIDDCGRIPGLKLLNFSKNALVGPLPTFRSFAGLESLDLSFNNLSGSISLQFGELPALRKLYINFNGFSGSVPVNLGKSMALEELKLSVNSFQGEIPLEISKYQNLSLIDLSSNKLNGSIPESIGNLTKLKILILSSNNLVGEIPHTIANIPTLVRFAANQNGFVGRIPPGITRHLRFFDVSYNKLRGSIPSDLLSQSNLQTVDLSYNLLNGSIPENISTSLIRLRLGSNSLNGFVPSSFTSDHKLIYLELDNNSLTGLIPVQLGYCQSLALLNLAQNNLESQLPMELGNINSLQVLKLQLNRLFGEIPPSISRLQKLSTLNISWNSLTGLIPPSISNLQSLAHLNLQGNNLNGSIPDSISSMDSLLELQLGENQLGGRIPRMPEKLQIALNLSSNLFRGRIPNTLSQLQDLELMDLSNNNFTGEIPEFLTQLGSLTQLTLSNNQLTGIIPEFRQWVSVNTSGNVGLINATKTSNSAKSLNKRKSVVLAVVLAVAAAALAVGVSVIVAASFSRRFLKVNDQQSQSGEDFPLPQVLQGNLLTTNSIHRSRIDFIKAMEAVTDPWNIALKTRFSTYYKATMPSGATYFVKKLNWSDKIFQLGSHDKFDKELEALGKLNNSNVMTPLAYVLTVDSAFLFYEHAQKGSLFDVLHGKQENTLDWGSRYSIAVGVAQALTFLHGHSSGPILLLDLSSRNILLKSLKEPLVGDIELCKVIDPSKSTGSLSTVAGSVGYIPPEYAYTMRVTMAGNVYSFGVVLLELLTGKPAVSEGTELAKWVLNNSKQQDKWDHILDFNISGTSQAIRSQMLAILKIALCCVSISSEARPKMKSVLRMILHAR</sequence>
<protein>
    <submittedName>
        <fullName evidence="1">Uncharacterized protein</fullName>
    </submittedName>
</protein>
<keyword evidence="2" id="KW-1185">Reference proteome</keyword>
<comment type="caution">
    <text evidence="1">The sequence shown here is derived from an EMBL/GenBank/DDBJ whole genome shotgun (WGS) entry which is preliminary data.</text>
</comment>
<organism evidence="1 2">
    <name type="scientific">Manihot esculenta</name>
    <name type="common">Cassava</name>
    <name type="synonym">Jatropha manihot</name>
    <dbReference type="NCBI Taxonomy" id="3983"/>
    <lineage>
        <taxon>Eukaryota</taxon>
        <taxon>Viridiplantae</taxon>
        <taxon>Streptophyta</taxon>
        <taxon>Embryophyta</taxon>
        <taxon>Tracheophyta</taxon>
        <taxon>Spermatophyta</taxon>
        <taxon>Magnoliopsida</taxon>
        <taxon>eudicotyledons</taxon>
        <taxon>Gunneridae</taxon>
        <taxon>Pentapetalae</taxon>
        <taxon>rosids</taxon>
        <taxon>fabids</taxon>
        <taxon>Malpighiales</taxon>
        <taxon>Euphorbiaceae</taxon>
        <taxon>Crotonoideae</taxon>
        <taxon>Manihoteae</taxon>
        <taxon>Manihot</taxon>
    </lineage>
</organism>
<name>A0ACC8C6X3_MANES</name>
<evidence type="ECO:0000313" key="1">
    <source>
        <dbReference type="EMBL" id="OAY23748.2"/>
    </source>
</evidence>
<reference evidence="2" key="1">
    <citation type="journal article" date="2016" name="Nat. Biotechnol.">
        <title>Sequencing wild and cultivated cassava and related species reveals extensive interspecific hybridization and genetic diversity.</title>
        <authorList>
            <person name="Bredeson J.V."/>
            <person name="Lyons J.B."/>
            <person name="Prochnik S.E."/>
            <person name="Wu G.A."/>
            <person name="Ha C.M."/>
            <person name="Edsinger-Gonzales E."/>
            <person name="Grimwood J."/>
            <person name="Schmutz J."/>
            <person name="Rabbi I.Y."/>
            <person name="Egesi C."/>
            <person name="Nauluvula P."/>
            <person name="Lebot V."/>
            <person name="Ndunguru J."/>
            <person name="Mkamilo G."/>
            <person name="Bart R.S."/>
            <person name="Setter T.L."/>
            <person name="Gleadow R.M."/>
            <person name="Kulakow P."/>
            <person name="Ferguson M.E."/>
            <person name="Rounsley S."/>
            <person name="Rokhsar D.S."/>
        </authorList>
    </citation>
    <scope>NUCLEOTIDE SEQUENCE [LARGE SCALE GENOMIC DNA]</scope>
    <source>
        <strain evidence="2">cv. AM560-2</strain>
    </source>
</reference>
<dbReference type="EMBL" id="CM004404">
    <property type="protein sequence ID" value="OAY23748.2"/>
    <property type="molecule type" value="Genomic_DNA"/>
</dbReference>